<name>A0A2H3CKI0_ARMGA</name>
<dbReference type="Proteomes" id="UP000217790">
    <property type="component" value="Unassembled WGS sequence"/>
</dbReference>
<sequence>MHFSLLIFIGQVASLWILDALHVALRTHALYYYLINLFGNFAAIYDVVCVKSFSTCVFCIPFVYGNVHNPAICSILYNNVYLLIVDRNSYKVVLWFVILAVTAAFKLFLEYRLQNIYSLSSFLSMERIRKSVWVAFSAAAVSDFTIAFSMCYYLHKSRLVTNFSRFSYQCMLVVITHYGTNILPQFFIWPNSFVFIGIDFILPKYNGEQGDNILLTETQTSDHVKHSHNCEV</sequence>
<dbReference type="AlphaFoldDB" id="A0A2H3CKI0"/>
<evidence type="ECO:0000313" key="3">
    <source>
        <dbReference type="EMBL" id="PBK79692.1"/>
    </source>
</evidence>
<feature type="transmembrane region" description="Helical" evidence="1">
    <location>
        <begin position="55"/>
        <end position="77"/>
    </location>
</feature>
<reference evidence="4" key="1">
    <citation type="journal article" date="2017" name="Nat. Ecol. Evol.">
        <title>Genome expansion and lineage-specific genetic innovations in the forest pathogenic fungi Armillaria.</title>
        <authorList>
            <person name="Sipos G."/>
            <person name="Prasanna A.N."/>
            <person name="Walter M.C."/>
            <person name="O'Connor E."/>
            <person name="Balint B."/>
            <person name="Krizsan K."/>
            <person name="Kiss B."/>
            <person name="Hess J."/>
            <person name="Varga T."/>
            <person name="Slot J."/>
            <person name="Riley R."/>
            <person name="Boka B."/>
            <person name="Rigling D."/>
            <person name="Barry K."/>
            <person name="Lee J."/>
            <person name="Mihaltcheva S."/>
            <person name="LaButti K."/>
            <person name="Lipzen A."/>
            <person name="Waldron R."/>
            <person name="Moloney N.M."/>
            <person name="Sperisen C."/>
            <person name="Kredics L."/>
            <person name="Vagvoelgyi C."/>
            <person name="Patrignani A."/>
            <person name="Fitzpatrick D."/>
            <person name="Nagy I."/>
            <person name="Doyle S."/>
            <person name="Anderson J.B."/>
            <person name="Grigoriev I.V."/>
            <person name="Gueldener U."/>
            <person name="Muensterkoetter M."/>
            <person name="Nagy L.G."/>
        </authorList>
    </citation>
    <scope>NUCLEOTIDE SEQUENCE [LARGE SCALE GENOMIC DNA]</scope>
    <source>
        <strain evidence="4">Ar21-2</strain>
    </source>
</reference>
<evidence type="ECO:0000259" key="2">
    <source>
        <dbReference type="Pfam" id="PF20152"/>
    </source>
</evidence>
<organism evidence="3 4">
    <name type="scientific">Armillaria gallica</name>
    <name type="common">Bulbous honey fungus</name>
    <name type="synonym">Armillaria bulbosa</name>
    <dbReference type="NCBI Taxonomy" id="47427"/>
    <lineage>
        <taxon>Eukaryota</taxon>
        <taxon>Fungi</taxon>
        <taxon>Dikarya</taxon>
        <taxon>Basidiomycota</taxon>
        <taxon>Agaricomycotina</taxon>
        <taxon>Agaricomycetes</taxon>
        <taxon>Agaricomycetidae</taxon>
        <taxon>Agaricales</taxon>
        <taxon>Marasmiineae</taxon>
        <taxon>Physalacriaceae</taxon>
        <taxon>Armillaria</taxon>
    </lineage>
</organism>
<proteinExistence type="predicted"/>
<keyword evidence="1" id="KW-1133">Transmembrane helix</keyword>
<keyword evidence="1" id="KW-0812">Transmembrane</keyword>
<gene>
    <name evidence="3" type="ORF">ARMGADRAFT_1040610</name>
</gene>
<evidence type="ECO:0000256" key="1">
    <source>
        <dbReference type="SAM" id="Phobius"/>
    </source>
</evidence>
<feature type="transmembrane region" description="Helical" evidence="1">
    <location>
        <begin position="92"/>
        <end position="111"/>
    </location>
</feature>
<feature type="transmembrane region" description="Helical" evidence="1">
    <location>
        <begin position="132"/>
        <end position="155"/>
    </location>
</feature>
<dbReference type="InterPro" id="IPR045339">
    <property type="entry name" value="DUF6534"/>
</dbReference>
<dbReference type="Pfam" id="PF20152">
    <property type="entry name" value="DUF6534"/>
    <property type="match status" value="1"/>
</dbReference>
<protein>
    <recommendedName>
        <fullName evidence="2">DUF6534 domain-containing protein</fullName>
    </recommendedName>
</protein>
<dbReference type="EMBL" id="KZ293763">
    <property type="protein sequence ID" value="PBK79692.1"/>
    <property type="molecule type" value="Genomic_DNA"/>
</dbReference>
<keyword evidence="4" id="KW-1185">Reference proteome</keyword>
<evidence type="ECO:0000313" key="4">
    <source>
        <dbReference type="Proteomes" id="UP000217790"/>
    </source>
</evidence>
<dbReference type="OrthoDB" id="10499389at2759"/>
<feature type="transmembrane region" description="Helical" evidence="1">
    <location>
        <begin position="30"/>
        <end position="48"/>
    </location>
</feature>
<dbReference type="InParanoid" id="A0A2H3CKI0"/>
<accession>A0A2H3CKI0</accession>
<keyword evidence="1" id="KW-0472">Membrane</keyword>
<feature type="domain" description="DUF6534" evidence="2">
    <location>
        <begin position="139"/>
        <end position="204"/>
    </location>
</feature>